<sequence>MPLLKRKPYSLSKRPKGLEPNEQVFKVRITGEVFREYEDYIGRVNLYRQRVWTCKATGKTNLTYEEALLSEQRANEKIQQFPKAYVKPVLEMIQFSQARLDDLVDTIFKTFKDRFVKGEEVGLKKDEGALIRVRVLRVLENDRYEVGWIASDTSGAEEEYCDTTVEGMDTLERKKYPLQKSLLKTFIRDSATIGLTKNAPLVVHEKLARKYGIPTEPPEELRELLSPKGKAKGGDKTAEKDAKLKRKLEEQDAKALAKEAKKAKREGDKEQAREEKRKLKAEEEEQKRIEDELKRIKYPIEDTEVLLGPSEKPPGPRPALTRDFAVPHELVGSLLMVWDFLMSFSKQVKLSPFALEELEAALLYRDGEVAMLAEVHYALMRVCLDDADHYDRLSRKSKRATQVLLTEVYYDLMRVCLDDADHYDRLSRKSKRATQLSLESWTEDLCNYIEARNEAREEHEEEASEDDESQGEASDAEPSEKEQGTPKQKKEKAPEPPGPSPKSDESFAECVSALQRDHYWDEIDVRKKVALLAALVDHAVQTEIIRGQLDQNWDDLQQLKARKREEDAEWRKHQREEKARARAEGIEQQGTTEGDGEIVLEEGEENGAAGSDEEQEANEEEEEDAGEGEEGAANGVSRNGRGGSPSSSTNSALAGMSRAQARLFLLQQRAADRERAEEGRRAQYEEQRRAQREKAKEAAAVTAERKKREQEEAERQKREEQYEREFDKYFVRRKPLGLDKDHNRYWYFPREPRLFVESEDSATWGYYQAKEELDALFTSLNPKGVRERGLQRALERHYSKISAALSKRSRELSQKLALDEAAIRRSSRVKSAPRAAPFLSYVNKYTSGY</sequence>
<feature type="compositionally biased region" description="Acidic residues" evidence="4">
    <location>
        <begin position="594"/>
        <end position="630"/>
    </location>
</feature>
<evidence type="ECO:0000259" key="5">
    <source>
        <dbReference type="PROSITE" id="PS50827"/>
    </source>
</evidence>
<feature type="compositionally biased region" description="Basic and acidic residues" evidence="4">
    <location>
        <begin position="563"/>
        <end position="585"/>
    </location>
</feature>
<protein>
    <recommendedName>
        <fullName evidence="9">DDT domain-containing protein</fullName>
    </recommendedName>
</protein>
<feature type="region of interest" description="Disordered" evidence="4">
    <location>
        <begin position="454"/>
        <end position="507"/>
    </location>
</feature>
<feature type="compositionally biased region" description="Acidic residues" evidence="4">
    <location>
        <begin position="459"/>
        <end position="477"/>
    </location>
</feature>
<gene>
    <name evidence="7" type="ORF">KFL_004650060</name>
</gene>
<evidence type="ECO:0000256" key="2">
    <source>
        <dbReference type="ARBA" id="ARBA00023242"/>
    </source>
</evidence>
<dbReference type="InterPro" id="IPR018501">
    <property type="entry name" value="DDT_dom"/>
</dbReference>
<organism evidence="7 8">
    <name type="scientific">Klebsormidium nitens</name>
    <name type="common">Green alga</name>
    <name type="synonym">Ulothrix nitens</name>
    <dbReference type="NCBI Taxonomy" id="105231"/>
    <lineage>
        <taxon>Eukaryota</taxon>
        <taxon>Viridiplantae</taxon>
        <taxon>Streptophyta</taxon>
        <taxon>Klebsormidiophyceae</taxon>
        <taxon>Klebsormidiales</taxon>
        <taxon>Klebsormidiaceae</taxon>
        <taxon>Klebsormidium</taxon>
    </lineage>
</organism>
<proteinExistence type="predicted"/>
<evidence type="ECO:0000313" key="8">
    <source>
        <dbReference type="Proteomes" id="UP000054558"/>
    </source>
</evidence>
<dbReference type="InterPro" id="IPR028941">
    <property type="entry name" value="WHIM2_dom"/>
</dbReference>
<dbReference type="InterPro" id="IPR053271">
    <property type="entry name" value="DDT_domain"/>
</dbReference>
<dbReference type="AlphaFoldDB" id="A0A1Y1IIF3"/>
<name>A0A1Y1IIF3_KLENI</name>
<dbReference type="GO" id="GO:0000785">
    <property type="term" value="C:chromatin"/>
    <property type="evidence" value="ECO:0007669"/>
    <property type="project" value="UniProtKB-ARBA"/>
</dbReference>
<dbReference type="GO" id="GO:0005634">
    <property type="term" value="C:nucleus"/>
    <property type="evidence" value="ECO:0007669"/>
    <property type="project" value="UniProtKB-SubCell"/>
</dbReference>
<evidence type="ECO:0008006" key="9">
    <source>
        <dbReference type="Google" id="ProtNLM"/>
    </source>
</evidence>
<evidence type="ECO:0000256" key="3">
    <source>
        <dbReference type="PROSITE-ProRule" id="PRU00475"/>
    </source>
</evidence>
<dbReference type="PROSITE" id="PS51136">
    <property type="entry name" value="WAC"/>
    <property type="match status" value="1"/>
</dbReference>
<dbReference type="Proteomes" id="UP000054558">
    <property type="component" value="Unassembled WGS sequence"/>
</dbReference>
<dbReference type="SMART" id="SM00571">
    <property type="entry name" value="DDT"/>
    <property type="match status" value="1"/>
</dbReference>
<dbReference type="PANTHER" id="PTHR15546">
    <property type="entry name" value="BROMODOMAIN ADJACENT TO ZINC FINGER DOMAIN, 2A"/>
    <property type="match status" value="1"/>
</dbReference>
<reference evidence="7 8" key="1">
    <citation type="journal article" date="2014" name="Nat. Commun.">
        <title>Klebsormidium flaccidum genome reveals primary factors for plant terrestrial adaptation.</title>
        <authorList>
            <person name="Hori K."/>
            <person name="Maruyama F."/>
            <person name="Fujisawa T."/>
            <person name="Togashi T."/>
            <person name="Yamamoto N."/>
            <person name="Seo M."/>
            <person name="Sato S."/>
            <person name="Yamada T."/>
            <person name="Mori H."/>
            <person name="Tajima N."/>
            <person name="Moriyama T."/>
            <person name="Ikeuchi M."/>
            <person name="Watanabe M."/>
            <person name="Wada H."/>
            <person name="Kobayashi K."/>
            <person name="Saito M."/>
            <person name="Masuda T."/>
            <person name="Sasaki-Sekimoto Y."/>
            <person name="Mashiguchi K."/>
            <person name="Awai K."/>
            <person name="Shimojima M."/>
            <person name="Masuda S."/>
            <person name="Iwai M."/>
            <person name="Nobusawa T."/>
            <person name="Narise T."/>
            <person name="Kondo S."/>
            <person name="Saito H."/>
            <person name="Sato R."/>
            <person name="Murakawa M."/>
            <person name="Ihara Y."/>
            <person name="Oshima-Yamada Y."/>
            <person name="Ohtaka K."/>
            <person name="Satoh M."/>
            <person name="Sonobe K."/>
            <person name="Ishii M."/>
            <person name="Ohtani R."/>
            <person name="Kanamori-Sato M."/>
            <person name="Honoki R."/>
            <person name="Miyazaki D."/>
            <person name="Mochizuki H."/>
            <person name="Umetsu J."/>
            <person name="Higashi K."/>
            <person name="Shibata D."/>
            <person name="Kamiya Y."/>
            <person name="Sato N."/>
            <person name="Nakamura Y."/>
            <person name="Tabata S."/>
            <person name="Ida S."/>
            <person name="Kurokawa K."/>
            <person name="Ohta H."/>
        </authorList>
    </citation>
    <scope>NUCLEOTIDE SEQUENCE [LARGE SCALE GENOMIC DNA]</scope>
    <source>
        <strain evidence="7 8">NIES-2285</strain>
    </source>
</reference>
<feature type="region of interest" description="Disordered" evidence="4">
    <location>
        <begin position="562"/>
        <end position="719"/>
    </location>
</feature>
<accession>A0A1Y1IIF3</accession>
<feature type="region of interest" description="Disordered" evidence="4">
    <location>
        <begin position="214"/>
        <end position="286"/>
    </location>
</feature>
<dbReference type="OrthoDB" id="332390at2759"/>
<feature type="compositionally biased region" description="Basic and acidic residues" evidence="4">
    <location>
        <begin position="670"/>
        <end position="719"/>
    </location>
</feature>
<dbReference type="PANTHER" id="PTHR15546:SF2">
    <property type="entry name" value="DDT DOMAIN-CONTAINING PROTEIN DDB_G0282237"/>
    <property type="match status" value="1"/>
</dbReference>
<dbReference type="InterPro" id="IPR013136">
    <property type="entry name" value="WSTF_Acf1_Cbp146"/>
</dbReference>
<dbReference type="Pfam" id="PF15613">
    <property type="entry name" value="WSD"/>
    <property type="match status" value="1"/>
</dbReference>
<evidence type="ECO:0000313" key="7">
    <source>
        <dbReference type="EMBL" id="GAQ88861.1"/>
    </source>
</evidence>
<evidence type="ECO:0000259" key="6">
    <source>
        <dbReference type="PROSITE" id="PS51136"/>
    </source>
</evidence>
<dbReference type="Pfam" id="PF10537">
    <property type="entry name" value="WAC_Acf1_DNA_bd"/>
    <property type="match status" value="1"/>
</dbReference>
<dbReference type="PROSITE" id="PS50827">
    <property type="entry name" value="DDT"/>
    <property type="match status" value="1"/>
</dbReference>
<dbReference type="Pfam" id="PF02791">
    <property type="entry name" value="DDT"/>
    <property type="match status" value="1"/>
</dbReference>
<evidence type="ECO:0000256" key="1">
    <source>
        <dbReference type="ARBA" id="ARBA00004123"/>
    </source>
</evidence>
<dbReference type="EMBL" id="DF237414">
    <property type="protein sequence ID" value="GAQ88861.1"/>
    <property type="molecule type" value="Genomic_DNA"/>
</dbReference>
<evidence type="ECO:0000256" key="4">
    <source>
        <dbReference type="SAM" id="MobiDB-lite"/>
    </source>
</evidence>
<dbReference type="STRING" id="105231.A0A1Y1IIF3"/>
<feature type="compositionally biased region" description="Basic and acidic residues" evidence="4">
    <location>
        <begin position="232"/>
        <end position="286"/>
    </location>
</feature>
<feature type="domain" description="WAC" evidence="6">
    <location>
        <begin position="22"/>
        <end position="127"/>
    </location>
</feature>
<keyword evidence="2 3" id="KW-0539">Nucleus</keyword>
<feature type="domain" description="DDT" evidence="5">
    <location>
        <begin position="328"/>
        <end position="389"/>
    </location>
</feature>
<dbReference type="OMA" id="FVEVHCA"/>
<keyword evidence="8" id="KW-1185">Reference proteome</keyword>
<feature type="compositionally biased region" description="Low complexity" evidence="4">
    <location>
        <begin position="631"/>
        <end position="655"/>
    </location>
</feature>
<comment type="subcellular location">
    <subcellularLocation>
        <location evidence="1 3">Nucleus</location>
    </subcellularLocation>
</comment>